<sequence>MIIENKRYALHDSIGYQATLTSRAFERRLEEGLRKLGLSRLGWCVLLAIGEEKRESPSEIASFIGVDRTATSRALKVMEANGLLTRAESHEDARRTDVALTPSGANLLTRAIAVARENSAHFNGKLRDDEKTKLSELLGKLRAGEDDSLLTNF</sequence>
<evidence type="ECO:0000256" key="2">
    <source>
        <dbReference type="ARBA" id="ARBA00023125"/>
    </source>
</evidence>
<gene>
    <name evidence="5" type="ORF">SAMN04488002_1509</name>
</gene>
<reference evidence="6" key="1">
    <citation type="submission" date="2016-10" db="EMBL/GenBank/DDBJ databases">
        <authorList>
            <person name="Varghese N."/>
            <person name="Submissions S."/>
        </authorList>
    </citation>
    <scope>NUCLEOTIDE SEQUENCE [LARGE SCALE GENOMIC DNA]</scope>
    <source>
        <strain evidence="6">DSM 26921</strain>
    </source>
</reference>
<dbReference type="GO" id="GO:0003700">
    <property type="term" value="F:DNA-binding transcription factor activity"/>
    <property type="evidence" value="ECO:0007669"/>
    <property type="project" value="InterPro"/>
</dbReference>
<dbReference type="Proteomes" id="UP000199658">
    <property type="component" value="Unassembled WGS sequence"/>
</dbReference>
<dbReference type="InterPro" id="IPR036388">
    <property type="entry name" value="WH-like_DNA-bd_sf"/>
</dbReference>
<evidence type="ECO:0000256" key="3">
    <source>
        <dbReference type="ARBA" id="ARBA00023163"/>
    </source>
</evidence>
<dbReference type="Gene3D" id="1.10.10.10">
    <property type="entry name" value="Winged helix-like DNA-binding domain superfamily/Winged helix DNA-binding domain"/>
    <property type="match status" value="1"/>
</dbReference>
<dbReference type="AlphaFoldDB" id="A0A1I6GI17"/>
<evidence type="ECO:0000259" key="4">
    <source>
        <dbReference type="PROSITE" id="PS50995"/>
    </source>
</evidence>
<dbReference type="InterPro" id="IPR036390">
    <property type="entry name" value="WH_DNA-bd_sf"/>
</dbReference>
<organism evidence="5 6">
    <name type="scientific">Litoreibacter janthinus</name>
    <dbReference type="NCBI Taxonomy" id="670154"/>
    <lineage>
        <taxon>Bacteria</taxon>
        <taxon>Pseudomonadati</taxon>
        <taxon>Pseudomonadota</taxon>
        <taxon>Alphaproteobacteria</taxon>
        <taxon>Rhodobacterales</taxon>
        <taxon>Roseobacteraceae</taxon>
        <taxon>Litoreibacter</taxon>
    </lineage>
</organism>
<dbReference type="PANTHER" id="PTHR42756:SF1">
    <property type="entry name" value="TRANSCRIPTIONAL REPRESSOR OF EMRAB OPERON"/>
    <property type="match status" value="1"/>
</dbReference>
<feature type="domain" description="HTH marR-type" evidence="4">
    <location>
        <begin position="11"/>
        <end position="143"/>
    </location>
</feature>
<keyword evidence="1" id="KW-0805">Transcription regulation</keyword>
<dbReference type="SMART" id="SM00347">
    <property type="entry name" value="HTH_MARR"/>
    <property type="match status" value="1"/>
</dbReference>
<dbReference type="PROSITE" id="PS50995">
    <property type="entry name" value="HTH_MARR_2"/>
    <property type="match status" value="1"/>
</dbReference>
<evidence type="ECO:0000313" key="6">
    <source>
        <dbReference type="Proteomes" id="UP000199658"/>
    </source>
</evidence>
<keyword evidence="2 5" id="KW-0238">DNA-binding</keyword>
<dbReference type="EMBL" id="FOYO01000001">
    <property type="protein sequence ID" value="SFR41828.1"/>
    <property type="molecule type" value="Genomic_DNA"/>
</dbReference>
<keyword evidence="6" id="KW-1185">Reference proteome</keyword>
<keyword evidence="3" id="KW-0804">Transcription</keyword>
<name>A0A1I6GI17_9RHOB</name>
<evidence type="ECO:0000256" key="1">
    <source>
        <dbReference type="ARBA" id="ARBA00023015"/>
    </source>
</evidence>
<dbReference type="Pfam" id="PF12802">
    <property type="entry name" value="MarR_2"/>
    <property type="match status" value="1"/>
</dbReference>
<evidence type="ECO:0000313" key="5">
    <source>
        <dbReference type="EMBL" id="SFR41828.1"/>
    </source>
</evidence>
<dbReference type="STRING" id="670154.SAMN04488002_1509"/>
<protein>
    <submittedName>
        <fullName evidence="5">DNA-binding transcriptional regulator, MarR family</fullName>
    </submittedName>
</protein>
<dbReference type="RefSeq" id="WP_245780934.1">
    <property type="nucleotide sequence ID" value="NZ_FOYO01000001.1"/>
</dbReference>
<dbReference type="SUPFAM" id="SSF46785">
    <property type="entry name" value="Winged helix' DNA-binding domain"/>
    <property type="match status" value="1"/>
</dbReference>
<dbReference type="PANTHER" id="PTHR42756">
    <property type="entry name" value="TRANSCRIPTIONAL REGULATOR, MARR"/>
    <property type="match status" value="1"/>
</dbReference>
<dbReference type="GO" id="GO:0003677">
    <property type="term" value="F:DNA binding"/>
    <property type="evidence" value="ECO:0007669"/>
    <property type="project" value="UniProtKB-KW"/>
</dbReference>
<dbReference type="PRINTS" id="PR00598">
    <property type="entry name" value="HTHMARR"/>
</dbReference>
<dbReference type="InterPro" id="IPR000835">
    <property type="entry name" value="HTH_MarR-typ"/>
</dbReference>
<proteinExistence type="predicted"/>
<accession>A0A1I6GI17</accession>